<dbReference type="KEGG" id="vgo:GJW-30_1_04489"/>
<dbReference type="EMBL" id="AP014946">
    <property type="protein sequence ID" value="BAT61927.1"/>
    <property type="molecule type" value="Genomic_DNA"/>
</dbReference>
<proteinExistence type="predicted"/>
<evidence type="ECO:0000313" key="1">
    <source>
        <dbReference type="EMBL" id="BAT61927.1"/>
    </source>
</evidence>
<organism evidence="1 2">
    <name type="scientific">Variibacter gotjawalensis</name>
    <dbReference type="NCBI Taxonomy" id="1333996"/>
    <lineage>
        <taxon>Bacteria</taxon>
        <taxon>Pseudomonadati</taxon>
        <taxon>Pseudomonadota</taxon>
        <taxon>Alphaproteobacteria</taxon>
        <taxon>Hyphomicrobiales</taxon>
        <taxon>Nitrobacteraceae</taxon>
        <taxon>Variibacter</taxon>
    </lineage>
</organism>
<keyword evidence="2" id="KW-1185">Reference proteome</keyword>
<sequence length="328" mass="35192">MKHTDLQAVFARYAKAAGARGVAFGPKETLFSTQGNPNAVTFFVDEKVPLRGAKRRLADGRVKIPQSVTVAGQTMPTDVVVFTASEALTASTRSPAGTYRAGGKISNLQNTGTIGCFVRRDGDAGLFAMTNRHVALDIGTQIAFPSFDASFYYRGATAASTELVADEVFLPPFNGAAAYIDVDCALVRVPVQQEAAFTPEIPVFGAPQGVFVPNAASPQAYAQSLLNRPVYSYSWQSKARQGVVSHIYYVYQSAGGMQRIACFLVRSIDQFPPGILGDSGKLWMTKVNGINQAVGLHSGVVAETQTGPRFAMARDFSAIARFFKVRLV</sequence>
<dbReference type="AlphaFoldDB" id="A0A0S3Q154"/>
<accession>A0A0S3Q154</accession>
<evidence type="ECO:0008006" key="3">
    <source>
        <dbReference type="Google" id="ProtNLM"/>
    </source>
</evidence>
<evidence type="ECO:0000313" key="2">
    <source>
        <dbReference type="Proteomes" id="UP000236884"/>
    </source>
</evidence>
<reference evidence="1 2" key="1">
    <citation type="submission" date="2015-08" db="EMBL/GenBank/DDBJ databases">
        <title>Investigation of the bacterial diversity of lava forest soil.</title>
        <authorList>
            <person name="Lee J.S."/>
        </authorList>
    </citation>
    <scope>NUCLEOTIDE SEQUENCE [LARGE SCALE GENOMIC DNA]</scope>
    <source>
        <strain evidence="1 2">GJW-30</strain>
    </source>
</reference>
<protein>
    <recommendedName>
        <fullName evidence="3">Serine protease</fullName>
    </recommendedName>
</protein>
<dbReference type="OrthoDB" id="267579at2"/>
<name>A0A0S3Q154_9BRAD</name>
<dbReference type="RefSeq" id="WP_096358557.1">
    <property type="nucleotide sequence ID" value="NZ_AP014946.1"/>
</dbReference>
<gene>
    <name evidence="1" type="ORF">GJW-30_1_04489</name>
</gene>
<dbReference type="Proteomes" id="UP000236884">
    <property type="component" value="Chromosome"/>
</dbReference>